<evidence type="ECO:0000256" key="6">
    <source>
        <dbReference type="SAM" id="MobiDB-lite"/>
    </source>
</evidence>
<reference evidence="8" key="2">
    <citation type="submission" date="2023-06" db="EMBL/GenBank/DDBJ databases">
        <authorList>
            <person name="Ma L."/>
            <person name="Liu K.-W."/>
            <person name="Li Z."/>
            <person name="Hsiao Y.-Y."/>
            <person name="Qi Y."/>
            <person name="Fu T."/>
            <person name="Tang G."/>
            <person name="Zhang D."/>
            <person name="Sun W.-H."/>
            <person name="Liu D.-K."/>
            <person name="Li Y."/>
            <person name="Chen G.-Z."/>
            <person name="Liu X.-D."/>
            <person name="Liao X.-Y."/>
            <person name="Jiang Y.-T."/>
            <person name="Yu X."/>
            <person name="Hao Y."/>
            <person name="Huang J."/>
            <person name="Zhao X.-W."/>
            <person name="Ke S."/>
            <person name="Chen Y.-Y."/>
            <person name="Wu W.-L."/>
            <person name="Hsu J.-L."/>
            <person name="Lin Y.-F."/>
            <person name="Huang M.-D."/>
            <person name="Li C.-Y."/>
            <person name="Huang L."/>
            <person name="Wang Z.-W."/>
            <person name="Zhao X."/>
            <person name="Zhong W.-Y."/>
            <person name="Peng D.-H."/>
            <person name="Ahmad S."/>
            <person name="Lan S."/>
            <person name="Zhang J.-S."/>
            <person name="Tsai W.-C."/>
            <person name="Van De Peer Y."/>
            <person name="Liu Z.-J."/>
        </authorList>
    </citation>
    <scope>NUCLEOTIDE SEQUENCE</scope>
    <source>
        <strain evidence="8">CP</strain>
        <tissue evidence="8">Leaves</tissue>
    </source>
</reference>
<gene>
    <name evidence="8" type="ORF">QJS10_CPA09g00238</name>
</gene>
<dbReference type="Gene3D" id="3.30.730.10">
    <property type="entry name" value="AP2/ERF domain"/>
    <property type="match status" value="1"/>
</dbReference>
<dbReference type="CDD" id="cd00018">
    <property type="entry name" value="AP2"/>
    <property type="match status" value="1"/>
</dbReference>
<evidence type="ECO:0000256" key="5">
    <source>
        <dbReference type="ARBA" id="ARBA00023242"/>
    </source>
</evidence>
<feature type="domain" description="AP2/ERF" evidence="7">
    <location>
        <begin position="110"/>
        <end position="167"/>
    </location>
</feature>
<dbReference type="AlphaFoldDB" id="A0AAV9E9A8"/>
<dbReference type="GO" id="GO:0003700">
    <property type="term" value="F:DNA-binding transcription factor activity"/>
    <property type="evidence" value="ECO:0007669"/>
    <property type="project" value="InterPro"/>
</dbReference>
<evidence type="ECO:0000256" key="4">
    <source>
        <dbReference type="ARBA" id="ARBA00023163"/>
    </source>
</evidence>
<keyword evidence="3" id="KW-0238">DNA-binding</keyword>
<accession>A0AAV9E9A8</accession>
<keyword evidence="4" id="KW-0804">Transcription</keyword>
<keyword evidence="2" id="KW-0805">Transcription regulation</keyword>
<dbReference type="InterPro" id="IPR016177">
    <property type="entry name" value="DNA-bd_dom_sf"/>
</dbReference>
<dbReference type="GO" id="GO:0009873">
    <property type="term" value="P:ethylene-activated signaling pathway"/>
    <property type="evidence" value="ECO:0007669"/>
    <property type="project" value="InterPro"/>
</dbReference>
<dbReference type="SUPFAM" id="SSF54171">
    <property type="entry name" value="DNA-binding domain"/>
    <property type="match status" value="1"/>
</dbReference>
<dbReference type="GO" id="GO:0005634">
    <property type="term" value="C:nucleus"/>
    <property type="evidence" value="ECO:0007669"/>
    <property type="project" value="UniProtKB-SubCell"/>
</dbReference>
<protein>
    <recommendedName>
        <fullName evidence="7">AP2/ERF domain-containing protein</fullName>
    </recommendedName>
</protein>
<dbReference type="InterPro" id="IPR001471">
    <property type="entry name" value="AP2/ERF_dom"/>
</dbReference>
<organism evidence="8 9">
    <name type="scientific">Acorus calamus</name>
    <name type="common">Sweet flag</name>
    <dbReference type="NCBI Taxonomy" id="4465"/>
    <lineage>
        <taxon>Eukaryota</taxon>
        <taxon>Viridiplantae</taxon>
        <taxon>Streptophyta</taxon>
        <taxon>Embryophyta</taxon>
        <taxon>Tracheophyta</taxon>
        <taxon>Spermatophyta</taxon>
        <taxon>Magnoliopsida</taxon>
        <taxon>Liliopsida</taxon>
        <taxon>Acoraceae</taxon>
        <taxon>Acorus</taxon>
    </lineage>
</organism>
<feature type="region of interest" description="Disordered" evidence="6">
    <location>
        <begin position="1"/>
        <end position="37"/>
    </location>
</feature>
<comment type="subcellular location">
    <subcellularLocation>
        <location evidence="1">Nucleus</location>
    </subcellularLocation>
</comment>
<dbReference type="Pfam" id="PF00847">
    <property type="entry name" value="AP2"/>
    <property type="match status" value="1"/>
</dbReference>
<evidence type="ECO:0000256" key="3">
    <source>
        <dbReference type="ARBA" id="ARBA00023125"/>
    </source>
</evidence>
<feature type="compositionally biased region" description="Basic and acidic residues" evidence="6">
    <location>
        <begin position="1"/>
        <end position="25"/>
    </location>
</feature>
<dbReference type="PROSITE" id="PS51032">
    <property type="entry name" value="AP2_ERF"/>
    <property type="match status" value="1"/>
</dbReference>
<reference evidence="8" key="1">
    <citation type="journal article" date="2023" name="Nat. Commun.">
        <title>Diploid and tetraploid genomes of Acorus and the evolution of monocots.</title>
        <authorList>
            <person name="Ma L."/>
            <person name="Liu K.W."/>
            <person name="Li Z."/>
            <person name="Hsiao Y.Y."/>
            <person name="Qi Y."/>
            <person name="Fu T."/>
            <person name="Tang G.D."/>
            <person name="Zhang D."/>
            <person name="Sun W.H."/>
            <person name="Liu D.K."/>
            <person name="Li Y."/>
            <person name="Chen G.Z."/>
            <person name="Liu X.D."/>
            <person name="Liao X.Y."/>
            <person name="Jiang Y.T."/>
            <person name="Yu X."/>
            <person name="Hao Y."/>
            <person name="Huang J."/>
            <person name="Zhao X.W."/>
            <person name="Ke S."/>
            <person name="Chen Y.Y."/>
            <person name="Wu W.L."/>
            <person name="Hsu J.L."/>
            <person name="Lin Y.F."/>
            <person name="Huang M.D."/>
            <person name="Li C.Y."/>
            <person name="Huang L."/>
            <person name="Wang Z.W."/>
            <person name="Zhao X."/>
            <person name="Zhong W.Y."/>
            <person name="Peng D.H."/>
            <person name="Ahmad S."/>
            <person name="Lan S."/>
            <person name="Zhang J.S."/>
            <person name="Tsai W.C."/>
            <person name="Van de Peer Y."/>
            <person name="Liu Z.J."/>
        </authorList>
    </citation>
    <scope>NUCLEOTIDE SEQUENCE</scope>
    <source>
        <strain evidence="8">CP</strain>
    </source>
</reference>
<dbReference type="InterPro" id="IPR044808">
    <property type="entry name" value="ERF_plant"/>
</dbReference>
<keyword evidence="9" id="KW-1185">Reference proteome</keyword>
<dbReference type="SMART" id="SM00380">
    <property type="entry name" value="AP2"/>
    <property type="match status" value="1"/>
</dbReference>
<evidence type="ECO:0000259" key="7">
    <source>
        <dbReference type="PROSITE" id="PS51032"/>
    </source>
</evidence>
<dbReference type="InterPro" id="IPR036955">
    <property type="entry name" value="AP2/ERF_dom_sf"/>
</dbReference>
<dbReference type="PANTHER" id="PTHR31190">
    <property type="entry name" value="DNA-BINDING DOMAIN"/>
    <property type="match status" value="1"/>
</dbReference>
<name>A0AAV9E9A8_ACOCL</name>
<dbReference type="GO" id="GO:0003677">
    <property type="term" value="F:DNA binding"/>
    <property type="evidence" value="ECO:0007669"/>
    <property type="project" value="UniProtKB-KW"/>
</dbReference>
<keyword evidence="5" id="KW-0539">Nucleus</keyword>
<dbReference type="EMBL" id="JAUJYO010000009">
    <property type="protein sequence ID" value="KAK1309543.1"/>
    <property type="molecule type" value="Genomic_DNA"/>
</dbReference>
<evidence type="ECO:0000313" key="9">
    <source>
        <dbReference type="Proteomes" id="UP001180020"/>
    </source>
</evidence>
<comment type="caution">
    <text evidence="8">The sequence shown here is derived from an EMBL/GenBank/DDBJ whole genome shotgun (WGS) entry which is preliminary data.</text>
</comment>
<evidence type="ECO:0000256" key="2">
    <source>
        <dbReference type="ARBA" id="ARBA00023015"/>
    </source>
</evidence>
<dbReference type="PRINTS" id="PR00367">
    <property type="entry name" value="ETHRSPELEMNT"/>
</dbReference>
<evidence type="ECO:0000313" key="8">
    <source>
        <dbReference type="EMBL" id="KAK1309543.1"/>
    </source>
</evidence>
<dbReference type="FunFam" id="3.30.730.10:FF:000001">
    <property type="entry name" value="Ethylene-responsive transcription factor 2"/>
    <property type="match status" value="1"/>
</dbReference>
<evidence type="ECO:0000256" key="1">
    <source>
        <dbReference type="ARBA" id="ARBA00004123"/>
    </source>
</evidence>
<proteinExistence type="predicted"/>
<sequence length="240" mass="26982">MMVPKRDQPSSSSHKDSTSSKKPKIENPFPPARFGLSRQQETSIMVSSLVRVLSGDHPEEVGEDAFAEMVAENALCERCGIDGCLGCEFFSGGGRGGDGDGRRKRREKKNYRGVRQRPWGKWAAEIRDPWRAVRVWLGTFNTAEAAARAYDRAAIEFCGARAKLNFPFPDDVQSNDVQQQQQNQFLEQQQQMSFVAPTTTTAVTATTASVSEPVNEHENDFWDEIQDFLALDLEEFNDFH</sequence>
<dbReference type="Proteomes" id="UP001180020">
    <property type="component" value="Unassembled WGS sequence"/>
</dbReference>